<accession>A0A7R8D6G3</accession>
<evidence type="ECO:0000313" key="1">
    <source>
        <dbReference type="EMBL" id="CAF3015802.1"/>
    </source>
</evidence>
<name>A0A7R8D6G3_LEPSM</name>
<organism evidence="1 2">
    <name type="scientific">Lepeophtheirus salmonis</name>
    <name type="common">Salmon louse</name>
    <name type="synonym">Caligus salmonis</name>
    <dbReference type="NCBI Taxonomy" id="72036"/>
    <lineage>
        <taxon>Eukaryota</taxon>
        <taxon>Metazoa</taxon>
        <taxon>Ecdysozoa</taxon>
        <taxon>Arthropoda</taxon>
        <taxon>Crustacea</taxon>
        <taxon>Multicrustacea</taxon>
        <taxon>Hexanauplia</taxon>
        <taxon>Copepoda</taxon>
        <taxon>Siphonostomatoida</taxon>
        <taxon>Caligidae</taxon>
        <taxon>Lepeophtheirus</taxon>
    </lineage>
</organism>
<dbReference type="AlphaFoldDB" id="A0A7R8D6G3"/>
<evidence type="ECO:0000313" key="2">
    <source>
        <dbReference type="Proteomes" id="UP000675881"/>
    </source>
</evidence>
<gene>
    <name evidence="1" type="ORF">LSAA_13570</name>
</gene>
<sequence length="451" mass="52836">MFKLKGYYIWMSIKANMCQAMSLVFLFRFFNDLETMTDIGVKTHFKKFCAPMSNKQWETLSAPSLTEQEFCPSWTVPSYHFFKVCLPRFNDSSIDKLKSQIVVSSSIEQIQINGDDLIKSVSSFGSYISSKFFVERFFNDLYAVWTLVLGAFLFTGVISFLWIIMLRFFAKVLIWASLILLVVLIATVLTLNAIKLVSSYRDYLLDLWSGQQGIAVFIFEIYNEERIYHKGKQEFAIMSCIVLKRRLFPWILRQTNTILFRTNERNVHFILHFVCDCIKEKYRHCQYFFCNTRFIITDLANLYLATHHKSMLLLILIRMIILKMGRKKGEEEDFQTVIRAISEAFFPKNLCSSKGIGYQKLSKPKYKTILSSILRHTSSPNLINLRERFVLSREGDSIGKIYGENLSLNASEMGRNDDIFLSEYKVPKSLIKRPPRSRYQSTSFFFLERHF</sequence>
<dbReference type="OrthoDB" id="420519at2759"/>
<proteinExistence type="predicted"/>
<dbReference type="Proteomes" id="UP000675881">
    <property type="component" value="Chromosome 8"/>
</dbReference>
<protein>
    <submittedName>
        <fullName evidence="1">(salmon louse) hypothetical protein</fullName>
    </submittedName>
</protein>
<reference evidence="1" key="1">
    <citation type="submission" date="2021-02" db="EMBL/GenBank/DDBJ databases">
        <authorList>
            <person name="Bekaert M."/>
        </authorList>
    </citation>
    <scope>NUCLEOTIDE SEQUENCE</scope>
    <source>
        <strain evidence="1">IoA-00</strain>
    </source>
</reference>
<keyword evidence="2" id="KW-1185">Reference proteome</keyword>
<dbReference type="EMBL" id="HG994587">
    <property type="protein sequence ID" value="CAF3015802.1"/>
    <property type="molecule type" value="Genomic_DNA"/>
</dbReference>